<dbReference type="PANTHER" id="PTHR28259:SF1">
    <property type="entry name" value="FLUORIDE EXPORT PROTEIN 1-RELATED"/>
    <property type="match status" value="1"/>
</dbReference>
<dbReference type="GO" id="GO:0005886">
    <property type="term" value="C:plasma membrane"/>
    <property type="evidence" value="ECO:0007669"/>
    <property type="project" value="UniProtKB-SubCell"/>
</dbReference>
<reference evidence="13" key="2">
    <citation type="journal article" date="2021" name="Vet Sci">
        <title>O-Serogroups and Pathovirotypes of Escherichia coli Isolated from Post-Weaning Piglets Showing Diarrhoea and/or Oedema in South Korea.</title>
        <authorList>
            <person name="Byun J.W."/>
            <person name="Moon B.Y."/>
            <person name="Do K.H."/>
            <person name="Lee K."/>
            <person name="Lee H.Y."/>
            <person name="Kim W.I."/>
            <person name="So B."/>
            <person name="Lee W.K."/>
        </authorList>
    </citation>
    <scope>NUCLEOTIDE SEQUENCE</scope>
    <source>
        <strain evidence="13">84/14</strain>
    </source>
</reference>
<evidence type="ECO:0000313" key="15">
    <source>
        <dbReference type="Proteomes" id="UP000275510"/>
    </source>
</evidence>
<feature type="transmembrane region" description="Helical" evidence="12">
    <location>
        <begin position="27"/>
        <end position="48"/>
    </location>
</feature>
<accession>A0A223MCP8</accession>
<evidence type="ECO:0000256" key="5">
    <source>
        <dbReference type="ARBA" id="ARBA00022989"/>
    </source>
</evidence>
<feature type="transmembrane region" description="Helical" evidence="12">
    <location>
        <begin position="90"/>
        <end position="114"/>
    </location>
</feature>
<comment type="function">
    <text evidence="12">Fluoride-specific ion channel. Important for reducing fluoride concentration in the cell, thus reducing its toxicity.</text>
</comment>
<evidence type="ECO:0000256" key="10">
    <source>
        <dbReference type="ARBA" id="ARBA00035120"/>
    </source>
</evidence>
<evidence type="ECO:0000256" key="1">
    <source>
        <dbReference type="ARBA" id="ARBA00004651"/>
    </source>
</evidence>
<gene>
    <name evidence="12 14" type="primary">crcB</name>
    <name evidence="12" type="synonym">fluC</name>
    <name evidence="14" type="ORF">NCTC10976_01688</name>
    <name evidence="13" type="ORF">OYG11_08230</name>
</gene>
<keyword evidence="6 12" id="KW-0915">Sodium</keyword>
<evidence type="ECO:0000256" key="11">
    <source>
        <dbReference type="ARBA" id="ARBA00035585"/>
    </source>
</evidence>
<dbReference type="Proteomes" id="UP001077788">
    <property type="component" value="Unassembled WGS sequence"/>
</dbReference>
<sequence>MTILWISLGAVLGAISRWQLGVWFNGFLSQFAFGTLLANLLGCFLIGIAIGLHLNDGQKLLFITGFLGSFTTFSSFSLEVSEKLLAEKYWQALSVIGLHLIGGILCTVMGILLVRLFTSGRIS</sequence>
<feature type="transmembrane region" description="Helical" evidence="12">
    <location>
        <begin position="60"/>
        <end position="78"/>
    </location>
</feature>
<evidence type="ECO:0000256" key="8">
    <source>
        <dbReference type="ARBA" id="ARBA00023136"/>
    </source>
</evidence>
<dbReference type="OrthoDB" id="9806299at2"/>
<evidence type="ECO:0000256" key="9">
    <source>
        <dbReference type="ARBA" id="ARBA00023303"/>
    </source>
</evidence>
<dbReference type="GeneID" id="48599804"/>
<dbReference type="OMA" id="NDKWLNG"/>
<dbReference type="GO" id="GO:0140114">
    <property type="term" value="P:cellular detoxification of fluoride"/>
    <property type="evidence" value="ECO:0007669"/>
    <property type="project" value="UniProtKB-UniRule"/>
</dbReference>
<keyword evidence="8 12" id="KW-0472">Membrane</keyword>
<keyword evidence="12" id="KW-0479">Metal-binding</keyword>
<reference evidence="13" key="3">
    <citation type="submission" date="2022-12" db="EMBL/GenBank/DDBJ databases">
        <authorList>
            <person name="Kardos G."/>
            <person name="Sarkozi R."/>
            <person name="Laczko L."/>
            <person name="Marton S."/>
            <person name="Makrai L."/>
            <person name="Banyai K."/>
            <person name="Fodor L."/>
        </authorList>
    </citation>
    <scope>NUCLEOTIDE SEQUENCE</scope>
    <source>
        <strain evidence="13">84/14</strain>
    </source>
</reference>
<evidence type="ECO:0000256" key="3">
    <source>
        <dbReference type="ARBA" id="ARBA00022519"/>
    </source>
</evidence>
<comment type="subcellular location">
    <subcellularLocation>
        <location evidence="1 12">Cell membrane</location>
        <topology evidence="1 12">Multi-pass membrane protein</topology>
    </subcellularLocation>
</comment>
<comment type="similarity">
    <text evidence="10 12">Belongs to the fluoride channel Fluc/FEX (TC 1.A.43) family.</text>
</comment>
<organism evidence="14 15">
    <name type="scientific">Actinobacillus pleuropneumoniae</name>
    <name type="common">Haemophilus pleuropneumoniae</name>
    <dbReference type="NCBI Taxonomy" id="715"/>
    <lineage>
        <taxon>Bacteria</taxon>
        <taxon>Pseudomonadati</taxon>
        <taxon>Pseudomonadota</taxon>
        <taxon>Gammaproteobacteria</taxon>
        <taxon>Pasteurellales</taxon>
        <taxon>Pasteurellaceae</taxon>
        <taxon>Actinobacillus</taxon>
    </lineage>
</organism>
<dbReference type="Pfam" id="PF02537">
    <property type="entry name" value="CRCB"/>
    <property type="match status" value="1"/>
</dbReference>
<keyword evidence="4 12" id="KW-0812">Transmembrane</keyword>
<evidence type="ECO:0000256" key="4">
    <source>
        <dbReference type="ARBA" id="ARBA00022692"/>
    </source>
</evidence>
<reference evidence="14 15" key="1">
    <citation type="submission" date="2018-12" db="EMBL/GenBank/DDBJ databases">
        <authorList>
            <consortium name="Pathogen Informatics"/>
        </authorList>
    </citation>
    <scope>NUCLEOTIDE SEQUENCE [LARGE SCALE GENOMIC DNA]</scope>
    <source>
        <strain evidence="14 15">NCTC10976</strain>
    </source>
</reference>
<dbReference type="HAMAP" id="MF_00454">
    <property type="entry name" value="FluC"/>
    <property type="match status" value="1"/>
</dbReference>
<protein>
    <recommendedName>
        <fullName evidence="12">Fluoride-specific ion channel FluC</fullName>
    </recommendedName>
</protein>
<evidence type="ECO:0000256" key="7">
    <source>
        <dbReference type="ARBA" id="ARBA00023065"/>
    </source>
</evidence>
<proteinExistence type="inferred from homology"/>
<dbReference type="GO" id="GO:0062054">
    <property type="term" value="F:fluoride channel activity"/>
    <property type="evidence" value="ECO:0007669"/>
    <property type="project" value="UniProtKB-UniRule"/>
</dbReference>
<evidence type="ECO:0000256" key="2">
    <source>
        <dbReference type="ARBA" id="ARBA00022475"/>
    </source>
</evidence>
<dbReference type="RefSeq" id="WP_005598830.1">
    <property type="nucleotide sequence ID" value="NZ_CBDBSU010000057.1"/>
</dbReference>
<evidence type="ECO:0000313" key="14">
    <source>
        <dbReference type="EMBL" id="VEJ17552.1"/>
    </source>
</evidence>
<evidence type="ECO:0000256" key="6">
    <source>
        <dbReference type="ARBA" id="ARBA00023053"/>
    </source>
</evidence>
<dbReference type="EMBL" id="JAPQFC010000001">
    <property type="protein sequence ID" value="MCY6524209.1"/>
    <property type="molecule type" value="Genomic_DNA"/>
</dbReference>
<evidence type="ECO:0000256" key="12">
    <source>
        <dbReference type="HAMAP-Rule" id="MF_00454"/>
    </source>
</evidence>
<keyword evidence="5 12" id="KW-1133">Transmembrane helix</keyword>
<keyword evidence="7 12" id="KW-0406">Ion transport</keyword>
<dbReference type="InterPro" id="IPR003691">
    <property type="entry name" value="FluC"/>
</dbReference>
<dbReference type="PANTHER" id="PTHR28259">
    <property type="entry name" value="FLUORIDE EXPORT PROTEIN 1-RELATED"/>
    <property type="match status" value="1"/>
</dbReference>
<dbReference type="AlphaFoldDB" id="A0A223MCP8"/>
<keyword evidence="3" id="KW-0997">Cell inner membrane</keyword>
<comment type="activity regulation">
    <text evidence="12">Na(+) is not transported, but it plays an essential structural role and its presence is essential for fluoride channel function.</text>
</comment>
<keyword evidence="2 12" id="KW-1003">Cell membrane</keyword>
<dbReference type="GO" id="GO:0046872">
    <property type="term" value="F:metal ion binding"/>
    <property type="evidence" value="ECO:0007669"/>
    <property type="project" value="UniProtKB-KW"/>
</dbReference>
<keyword evidence="12" id="KW-0813">Transport</keyword>
<feature type="binding site" evidence="12">
    <location>
        <position position="68"/>
    </location>
    <ligand>
        <name>Na(+)</name>
        <dbReference type="ChEBI" id="CHEBI:29101"/>
        <note>structural</note>
    </ligand>
</feature>
<dbReference type="EMBL" id="LR134515">
    <property type="protein sequence ID" value="VEJ17552.1"/>
    <property type="molecule type" value="Genomic_DNA"/>
</dbReference>
<comment type="catalytic activity">
    <reaction evidence="11">
        <text>fluoride(in) = fluoride(out)</text>
        <dbReference type="Rhea" id="RHEA:76159"/>
        <dbReference type="ChEBI" id="CHEBI:17051"/>
    </reaction>
    <physiologicalReaction direction="left-to-right" evidence="11">
        <dbReference type="Rhea" id="RHEA:76160"/>
    </physiologicalReaction>
</comment>
<evidence type="ECO:0000313" key="13">
    <source>
        <dbReference type="EMBL" id="MCY6524209.1"/>
    </source>
</evidence>
<keyword evidence="9 12" id="KW-0407">Ion channel</keyword>
<dbReference type="Proteomes" id="UP000275510">
    <property type="component" value="Chromosome"/>
</dbReference>
<name>A0A223MCP8_ACTPL</name>
<feature type="binding site" evidence="12">
    <location>
        <position position="71"/>
    </location>
    <ligand>
        <name>Na(+)</name>
        <dbReference type="ChEBI" id="CHEBI:29101"/>
        <note>structural</note>
    </ligand>
</feature>